<comment type="caution">
    <text evidence="1">The sequence shown here is derived from an EMBL/GenBank/DDBJ whole genome shotgun (WGS) entry which is preliminary data.</text>
</comment>
<dbReference type="EMBL" id="JABSTQ010007760">
    <property type="protein sequence ID" value="KAG0435270.1"/>
    <property type="molecule type" value="Genomic_DNA"/>
</dbReference>
<organism evidence="1 2">
    <name type="scientific">Ixodes persulcatus</name>
    <name type="common">Taiga tick</name>
    <dbReference type="NCBI Taxonomy" id="34615"/>
    <lineage>
        <taxon>Eukaryota</taxon>
        <taxon>Metazoa</taxon>
        <taxon>Ecdysozoa</taxon>
        <taxon>Arthropoda</taxon>
        <taxon>Chelicerata</taxon>
        <taxon>Arachnida</taxon>
        <taxon>Acari</taxon>
        <taxon>Parasitiformes</taxon>
        <taxon>Ixodida</taxon>
        <taxon>Ixodoidea</taxon>
        <taxon>Ixodidae</taxon>
        <taxon>Ixodinae</taxon>
        <taxon>Ixodes</taxon>
    </lineage>
</organism>
<keyword evidence="2" id="KW-1185">Reference proteome</keyword>
<gene>
    <name evidence="1" type="ORF">HPB47_018588</name>
</gene>
<dbReference type="Proteomes" id="UP000805193">
    <property type="component" value="Unassembled WGS sequence"/>
</dbReference>
<proteinExistence type="predicted"/>
<name>A0AC60QMB0_IXOPE</name>
<evidence type="ECO:0000313" key="1">
    <source>
        <dbReference type="EMBL" id="KAG0435270.1"/>
    </source>
</evidence>
<evidence type="ECO:0000313" key="2">
    <source>
        <dbReference type="Proteomes" id="UP000805193"/>
    </source>
</evidence>
<reference evidence="1 2" key="1">
    <citation type="journal article" date="2020" name="Cell">
        <title>Large-Scale Comparative Analyses of Tick Genomes Elucidate Their Genetic Diversity and Vector Capacities.</title>
        <authorList>
            <consortium name="Tick Genome and Microbiome Consortium (TIGMIC)"/>
            <person name="Jia N."/>
            <person name="Wang J."/>
            <person name="Shi W."/>
            <person name="Du L."/>
            <person name="Sun Y."/>
            <person name="Zhan W."/>
            <person name="Jiang J.F."/>
            <person name="Wang Q."/>
            <person name="Zhang B."/>
            <person name="Ji P."/>
            <person name="Bell-Sakyi L."/>
            <person name="Cui X.M."/>
            <person name="Yuan T.T."/>
            <person name="Jiang B.G."/>
            <person name="Yang W.F."/>
            <person name="Lam T.T."/>
            <person name="Chang Q.C."/>
            <person name="Ding S.J."/>
            <person name="Wang X.J."/>
            <person name="Zhu J.G."/>
            <person name="Ruan X.D."/>
            <person name="Zhao L."/>
            <person name="Wei J.T."/>
            <person name="Ye R.Z."/>
            <person name="Que T.C."/>
            <person name="Du C.H."/>
            <person name="Zhou Y.H."/>
            <person name="Cheng J.X."/>
            <person name="Dai P.F."/>
            <person name="Guo W.B."/>
            <person name="Han X.H."/>
            <person name="Huang E.J."/>
            <person name="Li L.F."/>
            <person name="Wei W."/>
            <person name="Gao Y.C."/>
            <person name="Liu J.Z."/>
            <person name="Shao H.Z."/>
            <person name="Wang X."/>
            <person name="Wang C.C."/>
            <person name="Yang T.C."/>
            <person name="Huo Q.B."/>
            <person name="Li W."/>
            <person name="Chen H.Y."/>
            <person name="Chen S.E."/>
            <person name="Zhou L.G."/>
            <person name="Ni X.B."/>
            <person name="Tian J.H."/>
            <person name="Sheng Y."/>
            <person name="Liu T."/>
            <person name="Pan Y.S."/>
            <person name="Xia L.Y."/>
            <person name="Li J."/>
            <person name="Zhao F."/>
            <person name="Cao W.C."/>
        </authorList>
    </citation>
    <scope>NUCLEOTIDE SEQUENCE [LARGE SCALE GENOMIC DNA]</scope>
    <source>
        <strain evidence="1">Iper-2018</strain>
    </source>
</reference>
<accession>A0AC60QMB0</accession>
<protein>
    <submittedName>
        <fullName evidence="1">Uncharacterized protein</fullName>
    </submittedName>
</protein>
<sequence>MEHTAESEVVVRAPAPKSKACLPMRYVMCFMISLGVFLVYSMRVNLSVTIIAMVNTTATDANSTDMVNMACPVPSNQTSPDDSKKTGEFLWDQVTQGYVLNAFFYGYIITQIPGGWLSEVISPAWIFGGGIGITAVLTLFTAVVARASLPAFLVLRALEGLSEVSFAQCA</sequence>